<dbReference type="Proteomes" id="UP001610990">
    <property type="component" value="Unassembled WGS sequence"/>
</dbReference>
<gene>
    <name evidence="3" type="ORF">ACH4GP_05150</name>
</gene>
<feature type="region of interest" description="Disordered" evidence="1">
    <location>
        <begin position="31"/>
        <end position="81"/>
    </location>
</feature>
<evidence type="ECO:0000313" key="3">
    <source>
        <dbReference type="EMBL" id="MFH8583775.1"/>
    </source>
</evidence>
<keyword evidence="4" id="KW-1185">Reference proteome</keyword>
<sequence length="192" mass="19080">MRRATPIAVAATVATAASASLLILALVPSHSGSAPGGTGVTAIGARTGHAGPGARTSGTAPAAGSRSPADYRPAPAPHAQGSFRAADAEPMRWIEVTSPSPADAAAGFRMTGSITVAWRNGTGKSVDVWLDTDTGGAEPERLAKVAPRAGSGPAGEVLVTLPRVSPGAAYSLEVATDDGVLGDFSPEFALTR</sequence>
<dbReference type="EMBL" id="JBIRGH010000002">
    <property type="protein sequence ID" value="MFH8583775.1"/>
    <property type="molecule type" value="Genomic_DNA"/>
</dbReference>
<feature type="signal peptide" evidence="2">
    <location>
        <begin position="1"/>
        <end position="19"/>
    </location>
</feature>
<protein>
    <submittedName>
        <fullName evidence="3">Uncharacterized protein</fullName>
    </submittedName>
</protein>
<proteinExistence type="predicted"/>
<organism evidence="3 4">
    <name type="scientific">Streptomyces celluloflavus</name>
    <dbReference type="NCBI Taxonomy" id="58344"/>
    <lineage>
        <taxon>Bacteria</taxon>
        <taxon>Bacillati</taxon>
        <taxon>Actinomycetota</taxon>
        <taxon>Actinomycetes</taxon>
        <taxon>Kitasatosporales</taxon>
        <taxon>Streptomycetaceae</taxon>
        <taxon>Streptomyces</taxon>
    </lineage>
</organism>
<reference evidence="3 4" key="1">
    <citation type="submission" date="2024-10" db="EMBL/GenBank/DDBJ databases">
        <title>The Natural Products Discovery Center: Release of the First 8490 Sequenced Strains for Exploring Actinobacteria Biosynthetic Diversity.</title>
        <authorList>
            <person name="Kalkreuter E."/>
            <person name="Kautsar S.A."/>
            <person name="Yang D."/>
            <person name="Bader C.D."/>
            <person name="Teijaro C.N."/>
            <person name="Fluegel L."/>
            <person name="Davis C.M."/>
            <person name="Simpson J.R."/>
            <person name="Lauterbach L."/>
            <person name="Steele A.D."/>
            <person name="Gui C."/>
            <person name="Meng S."/>
            <person name="Li G."/>
            <person name="Viehrig K."/>
            <person name="Ye F."/>
            <person name="Su P."/>
            <person name="Kiefer A.F."/>
            <person name="Nichols A."/>
            <person name="Cepeda A.J."/>
            <person name="Yan W."/>
            <person name="Fan B."/>
            <person name="Jiang Y."/>
            <person name="Adhikari A."/>
            <person name="Zheng C.-J."/>
            <person name="Schuster L."/>
            <person name="Cowan T.M."/>
            <person name="Smanski M.J."/>
            <person name="Chevrette M.G."/>
            <person name="De Carvalho L.P.S."/>
            <person name="Shen B."/>
        </authorList>
    </citation>
    <scope>NUCLEOTIDE SEQUENCE [LARGE SCALE GENOMIC DNA]</scope>
    <source>
        <strain evidence="3 4">NPDC018013</strain>
    </source>
</reference>
<accession>A0ABW7R6W1</accession>
<name>A0ABW7R6W1_9ACTN</name>
<comment type="caution">
    <text evidence="3">The sequence shown here is derived from an EMBL/GenBank/DDBJ whole genome shotgun (WGS) entry which is preliminary data.</text>
</comment>
<evidence type="ECO:0000256" key="1">
    <source>
        <dbReference type="SAM" id="MobiDB-lite"/>
    </source>
</evidence>
<feature type="chain" id="PRO_5047503572" evidence="2">
    <location>
        <begin position="20"/>
        <end position="192"/>
    </location>
</feature>
<dbReference type="RefSeq" id="WP_397671367.1">
    <property type="nucleotide sequence ID" value="NZ_JBIRGH010000002.1"/>
</dbReference>
<evidence type="ECO:0000256" key="2">
    <source>
        <dbReference type="SAM" id="SignalP"/>
    </source>
</evidence>
<evidence type="ECO:0000313" key="4">
    <source>
        <dbReference type="Proteomes" id="UP001610990"/>
    </source>
</evidence>
<keyword evidence="2" id="KW-0732">Signal</keyword>